<proteinExistence type="predicted"/>
<sequence length="42" mass="4746">MEILILRSSMPTIRLALGKLPSRKRTATKLITSTRTQQGYTL</sequence>
<dbReference type="AlphaFoldDB" id="A0A182XSV8"/>
<protein>
    <submittedName>
        <fullName evidence="1">Uncharacterized protein</fullName>
    </submittedName>
</protein>
<name>A0A182XSV8_ANOQN</name>
<dbReference type="VEuPathDB" id="VectorBase:AQUA014912"/>
<dbReference type="EnsemblMetazoa" id="AQUA014912-RB">
    <property type="protein sequence ID" value="AQUA014912-PB"/>
    <property type="gene ID" value="AQUA014912"/>
</dbReference>
<organism evidence="1 2">
    <name type="scientific">Anopheles quadriannulatus</name>
    <name type="common">Mosquito</name>
    <dbReference type="NCBI Taxonomy" id="34691"/>
    <lineage>
        <taxon>Eukaryota</taxon>
        <taxon>Metazoa</taxon>
        <taxon>Ecdysozoa</taxon>
        <taxon>Arthropoda</taxon>
        <taxon>Hexapoda</taxon>
        <taxon>Insecta</taxon>
        <taxon>Pterygota</taxon>
        <taxon>Neoptera</taxon>
        <taxon>Endopterygota</taxon>
        <taxon>Diptera</taxon>
        <taxon>Nematocera</taxon>
        <taxon>Culicoidea</taxon>
        <taxon>Culicidae</taxon>
        <taxon>Anophelinae</taxon>
        <taxon>Anopheles</taxon>
    </lineage>
</organism>
<dbReference type="Proteomes" id="UP000076407">
    <property type="component" value="Unassembled WGS sequence"/>
</dbReference>
<evidence type="ECO:0000313" key="2">
    <source>
        <dbReference type="Proteomes" id="UP000076407"/>
    </source>
</evidence>
<accession>A0A182XSV8</accession>
<reference evidence="1" key="1">
    <citation type="submission" date="2020-05" db="UniProtKB">
        <authorList>
            <consortium name="EnsemblMetazoa"/>
        </authorList>
    </citation>
    <scope>IDENTIFICATION</scope>
    <source>
        <strain evidence="1">SANGQUA</strain>
    </source>
</reference>
<evidence type="ECO:0000313" key="1">
    <source>
        <dbReference type="EnsemblMetazoa" id="AQUA014912-PB"/>
    </source>
</evidence>
<keyword evidence="2" id="KW-1185">Reference proteome</keyword>